<dbReference type="FunFam" id="3.30.2160.10:FF:000002">
    <property type="entry name" value="Putative Ubiquitin-protein ligase E3C"/>
    <property type="match status" value="1"/>
</dbReference>
<evidence type="ECO:0000256" key="1">
    <source>
        <dbReference type="ARBA" id="ARBA00000885"/>
    </source>
</evidence>
<dbReference type="GO" id="GO:0016567">
    <property type="term" value="P:protein ubiquitination"/>
    <property type="evidence" value="ECO:0007669"/>
    <property type="project" value="TreeGrafter"/>
</dbReference>
<evidence type="ECO:0000256" key="7">
    <source>
        <dbReference type="SAM" id="MobiDB-lite"/>
    </source>
</evidence>
<dbReference type="Gene3D" id="3.90.1750.10">
    <property type="entry name" value="Hect, E3 ligase catalytic domains"/>
    <property type="match status" value="1"/>
</dbReference>
<dbReference type="FunFam" id="3.30.2410.10:FF:000009">
    <property type="entry name" value="Probable E3 ubiquitin-protein ligase HECTD2"/>
    <property type="match status" value="1"/>
</dbReference>
<proteinExistence type="predicted"/>
<organism evidence="9">
    <name type="scientific">Leptocylindrus aporus</name>
    <dbReference type="NCBI Taxonomy" id="1398097"/>
    <lineage>
        <taxon>Eukaryota</taxon>
        <taxon>Sar</taxon>
        <taxon>Stramenopiles</taxon>
        <taxon>Ochrophyta</taxon>
        <taxon>Bacillariophyta</taxon>
        <taxon>Coscinodiscophyceae</taxon>
        <taxon>Chaetocerotophycidae</taxon>
        <taxon>Leptocylindrales</taxon>
        <taxon>Leptocylindraceae</taxon>
        <taxon>Leptocylindrus</taxon>
    </lineage>
</organism>
<comment type="catalytic activity">
    <reaction evidence="1">
        <text>S-ubiquitinyl-[E2 ubiquitin-conjugating enzyme]-L-cysteine + [acceptor protein]-L-lysine = [E2 ubiquitin-conjugating enzyme]-L-cysteine + N(6)-ubiquitinyl-[acceptor protein]-L-lysine.</text>
        <dbReference type="EC" id="2.3.2.26"/>
    </reaction>
</comment>
<accession>A0A6T5VL12</accession>
<evidence type="ECO:0000313" key="10">
    <source>
        <dbReference type="EMBL" id="CAD8574266.1"/>
    </source>
</evidence>
<dbReference type="SUPFAM" id="SSF56204">
    <property type="entry name" value="Hect, E3 ligase catalytic domain"/>
    <property type="match status" value="1"/>
</dbReference>
<keyword evidence="4" id="KW-0808">Transferase</keyword>
<dbReference type="InterPro" id="IPR035983">
    <property type="entry name" value="Hect_E3_ubiquitin_ligase"/>
</dbReference>
<dbReference type="InterPro" id="IPR050409">
    <property type="entry name" value="E3_ubiq-protein_ligase"/>
</dbReference>
<protein>
    <recommendedName>
        <fullName evidence="3">HECT-type E3 ubiquitin transferase</fullName>
        <ecNumber evidence="3">2.3.2.26</ecNumber>
    </recommendedName>
</protein>
<evidence type="ECO:0000313" key="9">
    <source>
        <dbReference type="EMBL" id="CAD8574265.1"/>
    </source>
</evidence>
<dbReference type="SMART" id="SM00119">
    <property type="entry name" value="HECTc"/>
    <property type="match status" value="1"/>
</dbReference>
<dbReference type="EC" id="2.3.2.26" evidence="3"/>
<dbReference type="AlphaFoldDB" id="A0A6T5VL12"/>
<dbReference type="EMBL" id="HBEU01000599">
    <property type="protein sequence ID" value="CAD8574266.1"/>
    <property type="molecule type" value="Transcribed_RNA"/>
</dbReference>
<sequence>MVWRRGKQALTKSNSQQPPARNTVPEASSAAGSEVGVRSVGGNTATFRVSIPPGVVPGQEFQVRVNSGTRIVRVRCPRNCRGGQIIQITVPVDDVPEPPSEPQGPNFASVTIPPGIRPGQTFTVHLQGRNINVTCPVGCGPGISIRVALPPPEVVNANNIDRPPEETGRSMHNEIKTADTRIQTFEVQVPRGVRPGQSFALMAGGQRVLISCPPNAQPGQKIRFKLQTSTGQTAPTKFLKGRDGWTRTMRVSDQRLQWIRLDEDGKIVNYSGITFDVEKSAYVRHFSPNNSSGETDLTLISADRSSCASNVVDHLNKEICTSVDLAEAQSKTFEEKAAWFSGICNKLCVDWNAGHMRINVRRDHLLEDSMLAVMSLGQEELRKIWRFEFIDELGVDAGGLAREWFQLNSEKLVNPDFGLFTFSAVNQMCLQINPSSGLLNDEHLDYFRFFGRIMGKALFDRQLLPTAHLVRHMYKHLLGWPITMSDLEFIDTEVYRSLLQVKQYQESGGDVTDLYLDFTVTEEVMGESKVIELVPDGSSLEVTNENVGEFMEGNLRHRVLDVTKKQTMSILLGFYDVIPESLMTIFDFNELELLMCGKPNIDMEDWQQNTEYSGEFEICQSNHQVVDWFWQIVEDYDSSMKARLLQFSTGTSGVPSRGFSVLQGNDGNVRPFTLHGVMLDQCLYPRAHTCFNRIDLPLFTSREDLEEKLKFSVMMESTFDME</sequence>
<dbReference type="FunFam" id="3.90.1750.10:FF:000079">
    <property type="entry name" value="E3 ubiquitin-protein ligase"/>
    <property type="match status" value="1"/>
</dbReference>
<dbReference type="PROSITE" id="PS50237">
    <property type="entry name" value="HECT"/>
    <property type="match status" value="1"/>
</dbReference>
<evidence type="ECO:0000256" key="3">
    <source>
        <dbReference type="ARBA" id="ARBA00012485"/>
    </source>
</evidence>
<evidence type="ECO:0000256" key="5">
    <source>
        <dbReference type="ARBA" id="ARBA00022786"/>
    </source>
</evidence>
<evidence type="ECO:0000256" key="4">
    <source>
        <dbReference type="ARBA" id="ARBA00022679"/>
    </source>
</evidence>
<keyword evidence="5 6" id="KW-0833">Ubl conjugation pathway</keyword>
<dbReference type="EMBL" id="HBEU01000598">
    <property type="protein sequence ID" value="CAD8574265.1"/>
    <property type="molecule type" value="Transcribed_RNA"/>
</dbReference>
<dbReference type="GO" id="GO:0006511">
    <property type="term" value="P:ubiquitin-dependent protein catabolic process"/>
    <property type="evidence" value="ECO:0007669"/>
    <property type="project" value="TreeGrafter"/>
</dbReference>
<dbReference type="PANTHER" id="PTHR11254">
    <property type="entry name" value="HECT DOMAIN UBIQUITIN-PROTEIN LIGASE"/>
    <property type="match status" value="1"/>
</dbReference>
<dbReference type="GO" id="GO:0061630">
    <property type="term" value="F:ubiquitin protein ligase activity"/>
    <property type="evidence" value="ECO:0007669"/>
    <property type="project" value="UniProtKB-EC"/>
</dbReference>
<evidence type="ECO:0000259" key="8">
    <source>
        <dbReference type="PROSITE" id="PS50237"/>
    </source>
</evidence>
<dbReference type="Pfam" id="PF00632">
    <property type="entry name" value="HECT"/>
    <property type="match status" value="1"/>
</dbReference>
<evidence type="ECO:0000256" key="6">
    <source>
        <dbReference type="PROSITE-ProRule" id="PRU00104"/>
    </source>
</evidence>
<feature type="compositionally biased region" description="Polar residues" evidence="7">
    <location>
        <begin position="10"/>
        <end position="20"/>
    </location>
</feature>
<feature type="active site" description="Glycyl thioester intermediate" evidence="6">
    <location>
        <position position="690"/>
    </location>
</feature>
<dbReference type="PANTHER" id="PTHR11254:SF440">
    <property type="entry name" value="E3 UBIQUITIN-PROTEIN LIGASE NEDD-4"/>
    <property type="match status" value="1"/>
</dbReference>
<name>A0A6T5VL12_9STRA</name>
<dbReference type="GO" id="GO:0005737">
    <property type="term" value="C:cytoplasm"/>
    <property type="evidence" value="ECO:0007669"/>
    <property type="project" value="UniProtKB-ARBA"/>
</dbReference>
<gene>
    <name evidence="9" type="ORF">LDAN0322_LOCUS409</name>
    <name evidence="10" type="ORF">LDAN0322_LOCUS410</name>
</gene>
<dbReference type="Gene3D" id="3.30.2160.10">
    <property type="entry name" value="Hect, E3 ligase catalytic domain"/>
    <property type="match status" value="1"/>
</dbReference>
<dbReference type="InterPro" id="IPR000569">
    <property type="entry name" value="HECT_dom"/>
</dbReference>
<evidence type="ECO:0000256" key="2">
    <source>
        <dbReference type="ARBA" id="ARBA00004906"/>
    </source>
</evidence>
<comment type="pathway">
    <text evidence="2">Protein modification; protein ubiquitination.</text>
</comment>
<dbReference type="Gene3D" id="3.30.2410.10">
    <property type="entry name" value="Hect, E3 ligase catalytic domain"/>
    <property type="match status" value="1"/>
</dbReference>
<dbReference type="CDD" id="cd00078">
    <property type="entry name" value="HECTc"/>
    <property type="match status" value="1"/>
</dbReference>
<feature type="region of interest" description="Disordered" evidence="7">
    <location>
        <begin position="1"/>
        <end position="38"/>
    </location>
</feature>
<reference evidence="9" key="1">
    <citation type="submission" date="2021-01" db="EMBL/GenBank/DDBJ databases">
        <authorList>
            <person name="Corre E."/>
            <person name="Pelletier E."/>
            <person name="Niang G."/>
            <person name="Scheremetjew M."/>
            <person name="Finn R."/>
            <person name="Kale V."/>
            <person name="Holt S."/>
            <person name="Cochrane G."/>
            <person name="Meng A."/>
            <person name="Brown T."/>
            <person name="Cohen L."/>
        </authorList>
    </citation>
    <scope>NUCLEOTIDE SEQUENCE</scope>
    <source>
        <strain evidence="9">B651</strain>
    </source>
</reference>
<feature type="domain" description="HECT" evidence="8">
    <location>
        <begin position="377"/>
        <end position="722"/>
    </location>
</feature>